<evidence type="ECO:0000259" key="4">
    <source>
        <dbReference type="SMART" id="SM00306"/>
    </source>
</evidence>
<dbReference type="SUPFAM" id="SSF51294">
    <property type="entry name" value="Hedgehog/intein (Hint) domain"/>
    <property type="match status" value="1"/>
</dbReference>
<keyword evidence="6" id="KW-1185">Reference proteome</keyword>
<dbReference type="Proteomes" id="UP000539313">
    <property type="component" value="Unassembled WGS sequence"/>
</dbReference>
<evidence type="ECO:0000256" key="1">
    <source>
        <dbReference type="ARBA" id="ARBA00022737"/>
    </source>
</evidence>
<dbReference type="InterPro" id="IPR031325">
    <property type="entry name" value="RHS_repeat"/>
</dbReference>
<name>A0A7W3RBY3_9ACTN</name>
<dbReference type="InterPro" id="IPR056823">
    <property type="entry name" value="TEN-like_YD-shell"/>
</dbReference>
<protein>
    <submittedName>
        <fullName evidence="5">RHS repeat-associated protein</fullName>
    </submittedName>
</protein>
<comment type="caution">
    <text evidence="5">The sequence shown here is derived from an EMBL/GenBank/DDBJ whole genome shotgun (WGS) entry which is preliminary data.</text>
</comment>
<evidence type="ECO:0000313" key="5">
    <source>
        <dbReference type="EMBL" id="MBA9007274.1"/>
    </source>
</evidence>
<dbReference type="InterPro" id="IPR006530">
    <property type="entry name" value="YD"/>
</dbReference>
<feature type="domain" description="Hint" evidence="4">
    <location>
        <begin position="2847"/>
        <end position="2952"/>
    </location>
</feature>
<reference evidence="5 6" key="1">
    <citation type="submission" date="2020-08" db="EMBL/GenBank/DDBJ databases">
        <title>Sequencing the genomes of 1000 actinobacteria strains.</title>
        <authorList>
            <person name="Klenk H.-P."/>
        </authorList>
    </citation>
    <scope>NUCLEOTIDE SEQUENCE [LARGE SCALE GENOMIC DNA]</scope>
    <source>
        <strain evidence="5 6">DSM 45823</strain>
    </source>
</reference>
<dbReference type="NCBIfam" id="TIGR03696">
    <property type="entry name" value="Rhs_assc_core"/>
    <property type="match status" value="1"/>
</dbReference>
<feature type="region of interest" description="Disordered" evidence="2">
    <location>
        <begin position="83"/>
        <end position="103"/>
    </location>
</feature>
<feature type="region of interest" description="Disordered" evidence="2">
    <location>
        <begin position="1347"/>
        <end position="1369"/>
    </location>
</feature>
<accession>A0A7W3RBY3</accession>
<feature type="compositionally biased region" description="Basic and acidic residues" evidence="2">
    <location>
        <begin position="1"/>
        <end position="10"/>
    </location>
</feature>
<feature type="region of interest" description="Disordered" evidence="2">
    <location>
        <begin position="1407"/>
        <end position="1426"/>
    </location>
</feature>
<dbReference type="InterPro" id="IPR050708">
    <property type="entry name" value="T6SS_VgrG/RHS"/>
</dbReference>
<feature type="compositionally biased region" description="Gly residues" evidence="2">
    <location>
        <begin position="2709"/>
        <end position="2733"/>
    </location>
</feature>
<proteinExistence type="predicted"/>
<feature type="compositionally biased region" description="Basic residues" evidence="2">
    <location>
        <begin position="2653"/>
        <end position="2702"/>
    </location>
</feature>
<dbReference type="InterPro" id="IPR036844">
    <property type="entry name" value="Hint_dom_sf"/>
</dbReference>
<dbReference type="NCBIfam" id="NF033679">
    <property type="entry name" value="DNRLRE_dom"/>
    <property type="match status" value="1"/>
</dbReference>
<dbReference type="PANTHER" id="PTHR32305">
    <property type="match status" value="1"/>
</dbReference>
<feature type="region of interest" description="Disordered" evidence="2">
    <location>
        <begin position="2043"/>
        <end position="2067"/>
    </location>
</feature>
<sequence length="3143" mass="338614">MARAEAETRPRPVTPEQAGGTAAGRPHRVKADVADAGAGTERAPKAAKGALPLESSPEIRLTGQPLSGISKITEHAETPERVRETLGEPSGFDAKASKEIPGRRGERVQVFANPDGTETTRFHQGRVHYKDADGTWQRIDKRLVKDATTRGRYRVRADDRPVSFAATANDPVLGELPISEGISVRFGLAESAAAQGTAEGDTVVYEDVRGTADLTLSVSDDGIKEVVTLASPQDPRVWYFPLHLEGLTPVLAEQGHVELRDAEGTVQALIPRGWMSDSKTDPRSGDGARSDGVTYKLVEVDGTPVLQMTLDEKWLDDPERVYPVKVDPSVLRTDTTGDTYVQHPYVANYASDVELKVGTFNGGADKAASYLHWVDIDEQIAGRYIIDAKLGVYNIWAYNCSVKTPVTVHPVTEPWSAGALTTYPGPSYGAAIASKSFANGGEGCAAKWETIDLGEAGDALVKRWADGQAHYGLTLRASVTDNNGWKKFASANSSNEPYLDITHGAFGADYEIVGGLVAQPTNGQAGEVKVKITNTGVYSWYPTGNDEFQLGVRMFNRETGAELNARAFTPLPSIVPPRSSVTVNARIPQVPPGQYDAVLDMYRPMGKLWLSSEGVRVKAMAVTSVDVGPRITDVQPRNNARVGSLTPQLFLKTQSVDNYPAGATHTYQFRVCGGTQENPVDCTTSGWTANGWRVPEGKLKWGTTYFWQGTAREGSTAGPQTQPFYFTPEVEQPAITHHLAGTGPEGQDREVDPKVGNYTRTETDAQIENVGPPISVVRTYNSRDPRTDNAFGAGWSTRYDMRVVPDADGTGNVVVTYPDGQQVRFGKNTDGSFNPPAGRSVTFAALSGGGWKLADMDQNAYVFDASGRLIELTDHRGRKQTLSYGTDGKLAQVSAPGGRRLSFTWSGAHVSEVTTDPPQAGAQPLRWTYRYSDDQLVEVCAPGDTPGNCTRYQYTVASHARTTMADSNPQSYWRLGETGGTAAASEAVVRRGADNGVYHDVQLGVEGSLTGSTDKAARFNGTSSWVELPEGLVPENLAHFTISLRFRTTGGGVLFSYDNRPVNSDALADKHTPVLYVGTDGKLRGQFWNGTRSPITSAQPVNDGRWHHAVITAAGASQTLYLDGARVGTLTGDIVGFEQKYVALGAGTWTGWPATTGDRGFFNGDIDEVAVYDRPLGAPAVRDQAVMGAPTARLIQTTLPSGRVAATISYDAVTERVSSYTTSDGGLWKLSEPVLEPADEQAEGEVGEGTALTTVTVTDPAQRTSTYTFDLLKGSRIVSHTDATGATVRYDYDTGGFLGQITDENGNVTRHGYDEHGNQISSTSCRAAGDCQTTYYAYHHNAADPFDPRNGQLLAERDPRSTGPSDNRYATTYTYSANGDLLTVTSPPVAGHPDGRTVTYTYTDGTEAASGGGTVPAGLPASTTDEAGRTTTRTFTAAGDVAEVTHPNGLKLRYAYDTLGRKIAETRISAEHPQGLTVTFEYDANSQVVSETHPVKTNAVTGQEHQAQIRYTYDADGNVLSEGIYDLKTDAAPRITSWTYDSLGRTLSQTSPEGGTETFGWDEFGNRVRRTDERGTVFQYTYSARDELLEVTLKGYTGGTPTPEAPRDVVLDSYAYDPAGRVASHTDAMGRTVAYRYYDDGELADITLKGFRNPDGTTRDIVLEQNGYDAAGNLTRQITGGGKVRTDFEVDAAGRTVASVLDPEGLARRVELTYDAADNVSSRRASAAGTTRTELVEYAYDVDDNPIRETVEVDGEDLVTTRTYDQYGNLLSETTPRGNAAGADPAAYTTTFGYDTAGNLIKVTRPPVEVTEGDAAPVVRRPEILQGYNAFDDKTHVKDERGHITTLAYDKDGQVTSTTLPPYTKPDGTTVTSTMEYAYDHAGNLISQTDPLGRTTSFTYDQLGNLVKVTQPAVGDQTPVWKHGYTLLGERLWSENPEGGRTEATYDDLGRQITATQVERRPEPGAFTTTFTYDDAGNLLTQRAPGGGTDHFVHNAAGETTKVTDALGRVTTFGYDLAGRQNRVTDPLGTSLRVVYDQAGRPTDYIDENADGQELRRRSTGYDADGNPVTETDGHGRVMRRGYDAAGRLTHTIEPVSDAEQITTRFGYDAAGNRTRLTDGRGNVTTYTYTPWGLQESVIEPATTAHPAPVDRAYTTVYDAAGRPTELHKPGGVQVVRTFDALDRLTSERGSGGGAQAAERSFGYDLLGRLSSARVPGAEENRYTWDDRGNLLTARGPSGNGDFGYDAESRLVSRTDAAGTTTFTWDDAGQLTAVSDPLSGRTATYGYDAAGRLESIGYGEGGGLRQFAYDPLGRVRTDTLKDPDGSVTASISYTHDIEDRLISKTTTGVAGAGTSTYTYDHAGRLTSWTAPNGQLTTYRWDAAGNRVEAGDTTATFDERNRPLTAGDTTYTWTQRGTMATRAQGGQTRSFTFDALDQMVSDGTTSYAYDALGRMVQHGSVQLAYAGLDNNAVADGTTKYARDPFGEPLSVLAQGGTASSILTDQHTDAVATFDPATGAVRTSTAFDPFGRPVSGSGTGMSLGFQGEFTDPNTGLVNMHARWYSPELGSFISRDDYLAEPEPSVQANRYTYGNASPLEHTDPSGRLAPLAVYIAAVLAKLSWRCLMSSGCRNAAIRSAQAAWRAAKAALDAARKVIRPRPKPKPPRRPKPPTKPKRPTKPKTSTKPRQTKPTVRRPSVRKPSYRPRTPSRGGGNTSRGGGGGSRGSGSRGGGGTKASPPKPSPAQVVRNRAMTPKPRPPMPKTASGRAASGDRIRDALDRAETVLDAVSDVVDIGTQFGLLPADFGEDIHKVIDPISDGMGMRGGGRPDLPGNPGRRDGDSCAIPQRQHSFLPGTPVLMADGSTKPIEKVKTGDKVTTTDPNTGRRSIETVRGTLSNKGTKRLVTITIDTDGRGGAKTGTLIATDNHPFWLPREHRWAKAGTLKPGTWLRTSTGTWVQVTKIRTWTAHHRRVHNLTTTGTHTFHVVAGATPILVHNTPRCGPDDEEGLAAAERAIDHFDRPGGTTGAVYVPGRGWFNDPLSSGNRNIHQLVKDHPAPNTPPSFKHHLEAQVAALMRIGALRGADGRQEATLYIHFWNDKAKREVCGACHDHLEDMLPKDAILRVVFRRRDGSIARSDPYIGNAR</sequence>
<dbReference type="InterPro" id="IPR001791">
    <property type="entry name" value="Laminin_G"/>
</dbReference>
<dbReference type="PANTHER" id="PTHR32305:SF15">
    <property type="entry name" value="PROTEIN RHSA-RELATED"/>
    <property type="match status" value="1"/>
</dbReference>
<dbReference type="Gene3D" id="2.60.120.200">
    <property type="match status" value="1"/>
</dbReference>
<dbReference type="Pfam" id="PF13385">
    <property type="entry name" value="Laminin_G_3"/>
    <property type="match status" value="1"/>
</dbReference>
<dbReference type="NCBIfam" id="TIGR01643">
    <property type="entry name" value="YD_repeat_2x"/>
    <property type="match status" value="15"/>
</dbReference>
<dbReference type="Pfam" id="PF20148">
    <property type="entry name" value="DUF6531"/>
    <property type="match status" value="1"/>
</dbReference>
<dbReference type="SUPFAM" id="SSF49899">
    <property type="entry name" value="Concanavalin A-like lectins/glucanases"/>
    <property type="match status" value="1"/>
</dbReference>
<feature type="region of interest" description="Disordered" evidence="2">
    <location>
        <begin position="2815"/>
        <end position="2840"/>
    </location>
</feature>
<evidence type="ECO:0000259" key="3">
    <source>
        <dbReference type="SMART" id="SM00282"/>
    </source>
</evidence>
<dbReference type="Gene3D" id="2.180.10.10">
    <property type="entry name" value="RHS repeat-associated core"/>
    <property type="match status" value="6"/>
</dbReference>
<dbReference type="InterPro" id="IPR022385">
    <property type="entry name" value="Rhs_assc_core"/>
</dbReference>
<dbReference type="Gene3D" id="2.170.16.10">
    <property type="entry name" value="Hedgehog/Intein (Hint) domain"/>
    <property type="match status" value="1"/>
</dbReference>
<dbReference type="CDD" id="cd00081">
    <property type="entry name" value="Hint"/>
    <property type="match status" value="1"/>
</dbReference>
<feature type="region of interest" description="Disordered" evidence="2">
    <location>
        <begin position="1"/>
        <end position="62"/>
    </location>
</feature>
<dbReference type="InterPro" id="IPR045351">
    <property type="entry name" value="DUF6531"/>
</dbReference>
<dbReference type="RefSeq" id="WP_182707897.1">
    <property type="nucleotide sequence ID" value="NZ_JACJII010000001.1"/>
</dbReference>
<dbReference type="Pfam" id="PF07591">
    <property type="entry name" value="PT-HINT"/>
    <property type="match status" value="1"/>
</dbReference>
<keyword evidence="1" id="KW-0677">Repeat</keyword>
<dbReference type="Pfam" id="PF25023">
    <property type="entry name" value="TEN_YD-shell"/>
    <property type="match status" value="1"/>
</dbReference>
<dbReference type="SMART" id="SM00282">
    <property type="entry name" value="LamG"/>
    <property type="match status" value="1"/>
</dbReference>
<gene>
    <name evidence="5" type="ORF">HNR21_006156</name>
</gene>
<dbReference type="InterPro" id="IPR003587">
    <property type="entry name" value="Hint_dom_N"/>
</dbReference>
<dbReference type="CDD" id="cd00110">
    <property type="entry name" value="LamG"/>
    <property type="match status" value="1"/>
</dbReference>
<organism evidence="5 6">
    <name type="scientific">Thermomonospora cellulosilytica</name>
    <dbReference type="NCBI Taxonomy" id="1411118"/>
    <lineage>
        <taxon>Bacteria</taxon>
        <taxon>Bacillati</taxon>
        <taxon>Actinomycetota</taxon>
        <taxon>Actinomycetes</taxon>
        <taxon>Streptosporangiales</taxon>
        <taxon>Thermomonosporaceae</taxon>
        <taxon>Thermomonospora</taxon>
    </lineage>
</organism>
<feature type="domain" description="Laminin G" evidence="3">
    <location>
        <begin position="1038"/>
        <end position="1174"/>
    </location>
</feature>
<dbReference type="SMART" id="SM00306">
    <property type="entry name" value="HintN"/>
    <property type="match status" value="1"/>
</dbReference>
<dbReference type="EMBL" id="JACJII010000001">
    <property type="protein sequence ID" value="MBA9007274.1"/>
    <property type="molecule type" value="Genomic_DNA"/>
</dbReference>
<evidence type="ECO:0000313" key="6">
    <source>
        <dbReference type="Proteomes" id="UP000539313"/>
    </source>
</evidence>
<evidence type="ECO:0000256" key="2">
    <source>
        <dbReference type="SAM" id="MobiDB-lite"/>
    </source>
</evidence>
<feature type="region of interest" description="Disordered" evidence="2">
    <location>
        <begin position="2650"/>
        <end position="2771"/>
    </location>
</feature>
<dbReference type="Pfam" id="PF05593">
    <property type="entry name" value="RHS_repeat"/>
    <property type="match status" value="8"/>
</dbReference>
<dbReference type="InterPro" id="IPR013320">
    <property type="entry name" value="ConA-like_dom_sf"/>
</dbReference>